<dbReference type="OrthoDB" id="9792284at2"/>
<dbReference type="EMBL" id="QFFF01000001">
    <property type="protein sequence ID" value="PWG02178.1"/>
    <property type="molecule type" value="Genomic_DNA"/>
</dbReference>
<dbReference type="PROSITE" id="PS51276">
    <property type="entry name" value="PEPTIDASE_C56_PFPI"/>
    <property type="match status" value="1"/>
</dbReference>
<evidence type="ECO:0000313" key="4">
    <source>
        <dbReference type="Proteomes" id="UP000245916"/>
    </source>
</evidence>
<dbReference type="Pfam" id="PF01965">
    <property type="entry name" value="DJ-1_PfpI"/>
    <property type="match status" value="1"/>
</dbReference>
<proteinExistence type="inferred from homology"/>
<accession>A0A2U2J1G9</accession>
<dbReference type="CDD" id="cd03134">
    <property type="entry name" value="GATase1_PfpI_like"/>
    <property type="match status" value="1"/>
</dbReference>
<dbReference type="Gene3D" id="3.40.50.880">
    <property type="match status" value="1"/>
</dbReference>
<dbReference type="InterPro" id="IPR029062">
    <property type="entry name" value="Class_I_gatase-like"/>
</dbReference>
<comment type="caution">
    <text evidence="3">The sequence shown here is derived from an EMBL/GenBank/DDBJ whole genome shotgun (WGS) entry which is preliminary data.</text>
</comment>
<name>A0A2U2J1G9_9SPHN</name>
<comment type="similarity">
    <text evidence="1">Belongs to the peptidase C56 family.</text>
</comment>
<evidence type="ECO:0000313" key="3">
    <source>
        <dbReference type="EMBL" id="PWG02178.1"/>
    </source>
</evidence>
<dbReference type="RefSeq" id="WP_109270318.1">
    <property type="nucleotide sequence ID" value="NZ_QFFF01000001.1"/>
</dbReference>
<keyword evidence="4" id="KW-1185">Reference proteome</keyword>
<dbReference type="AlphaFoldDB" id="A0A2U2J1G9"/>
<organism evidence="3 4">
    <name type="scientific">Allosphingosinicella humi</name>
    <dbReference type="NCBI Taxonomy" id="2068657"/>
    <lineage>
        <taxon>Bacteria</taxon>
        <taxon>Pseudomonadati</taxon>
        <taxon>Pseudomonadota</taxon>
        <taxon>Alphaproteobacteria</taxon>
        <taxon>Sphingomonadales</taxon>
        <taxon>Sphingomonadaceae</taxon>
        <taxon>Allosphingosinicella</taxon>
    </lineage>
</organism>
<sequence>MPTISDARILIIATDGFEDSELMDPRQTLIDRGAQVTLASLDTKEIAGDNGTKITPDCAVDQIDSKAFDALLLPGGTKNPDKLRMDEQVVYTVRKFIDAGKPVGAICHGPWLLVEADVIRGRTVTSWPSIRTDLRNAGAEVVDKEAVTDGNLVTSRKPEDIPAFTEAFIQLVESVEAPMATA</sequence>
<dbReference type="PANTHER" id="PTHR42733">
    <property type="entry name" value="DJ-1 PROTEIN"/>
    <property type="match status" value="1"/>
</dbReference>
<dbReference type="NCBIfam" id="TIGR01382">
    <property type="entry name" value="PfpI"/>
    <property type="match status" value="1"/>
</dbReference>
<evidence type="ECO:0000259" key="2">
    <source>
        <dbReference type="Pfam" id="PF01965"/>
    </source>
</evidence>
<dbReference type="InterPro" id="IPR006286">
    <property type="entry name" value="C56_PfpI-like"/>
</dbReference>
<evidence type="ECO:0000256" key="1">
    <source>
        <dbReference type="ARBA" id="ARBA00008542"/>
    </source>
</evidence>
<dbReference type="InterPro" id="IPR002818">
    <property type="entry name" value="DJ-1/PfpI"/>
</dbReference>
<gene>
    <name evidence="3" type="ORF">DF286_04315</name>
</gene>
<dbReference type="PANTHER" id="PTHR42733:SF12">
    <property type="entry name" value="PROTEINASE"/>
    <property type="match status" value="1"/>
</dbReference>
<protein>
    <submittedName>
        <fullName evidence="3">Peptidase C56</fullName>
    </submittedName>
</protein>
<feature type="domain" description="DJ-1/PfpI" evidence="2">
    <location>
        <begin position="8"/>
        <end position="170"/>
    </location>
</feature>
<reference evidence="3 4" key="1">
    <citation type="submission" date="2018-05" db="EMBL/GenBank/DDBJ databases">
        <title>Genome of Sphingosinicella humi QZX222.</title>
        <authorList>
            <person name="Qiao Z."/>
            <person name="Wang G."/>
        </authorList>
    </citation>
    <scope>NUCLEOTIDE SEQUENCE [LARGE SCALE GENOMIC DNA]</scope>
    <source>
        <strain evidence="3 4">QZX222</strain>
    </source>
</reference>
<dbReference type="Proteomes" id="UP000245916">
    <property type="component" value="Unassembled WGS sequence"/>
</dbReference>
<dbReference type="SUPFAM" id="SSF52317">
    <property type="entry name" value="Class I glutamine amidotransferase-like"/>
    <property type="match status" value="1"/>
</dbReference>